<dbReference type="InterPro" id="IPR001584">
    <property type="entry name" value="Integrase_cat-core"/>
</dbReference>
<feature type="region of interest" description="Disordered" evidence="1">
    <location>
        <begin position="622"/>
        <end position="660"/>
    </location>
</feature>
<dbReference type="PROSITE" id="PS50994">
    <property type="entry name" value="INTEGRASE"/>
    <property type="match status" value="1"/>
</dbReference>
<feature type="compositionally biased region" description="Basic and acidic residues" evidence="1">
    <location>
        <begin position="622"/>
        <end position="633"/>
    </location>
</feature>
<dbReference type="AlphaFoldDB" id="A0A7S9LI97"/>
<name>A0A7S9LI97_9PSED</name>
<feature type="compositionally biased region" description="Polar residues" evidence="1">
    <location>
        <begin position="691"/>
        <end position="701"/>
    </location>
</feature>
<accession>A0A7S9LI97</accession>
<evidence type="ECO:0000259" key="2">
    <source>
        <dbReference type="PROSITE" id="PS50994"/>
    </source>
</evidence>
<dbReference type="RefSeq" id="WP_100852560.1">
    <property type="nucleotide sequence ID" value="NZ_CP064943.1"/>
</dbReference>
<dbReference type="InterPro" id="IPR036397">
    <property type="entry name" value="RNaseH_sf"/>
</dbReference>
<proteinExistence type="predicted"/>
<reference evidence="3 4" key="1">
    <citation type="submission" date="2020-11" db="EMBL/GenBank/DDBJ databases">
        <title>Pseudomonas fulva producing VIM-24.</title>
        <authorList>
            <person name="Liu S."/>
        </authorList>
    </citation>
    <scope>NUCLEOTIDE SEQUENCE [LARGE SCALE GENOMIC DNA]</scope>
    <source>
        <strain evidence="3 4">ZDHY414</strain>
    </source>
</reference>
<dbReference type="GO" id="GO:0015074">
    <property type="term" value="P:DNA integration"/>
    <property type="evidence" value="ECO:0007669"/>
    <property type="project" value="InterPro"/>
</dbReference>
<organism evidence="3 4">
    <name type="scientific">Pseudomonas fulva</name>
    <dbReference type="NCBI Taxonomy" id="47880"/>
    <lineage>
        <taxon>Bacteria</taxon>
        <taxon>Pseudomonadati</taxon>
        <taxon>Pseudomonadota</taxon>
        <taxon>Gammaproteobacteria</taxon>
        <taxon>Pseudomonadales</taxon>
        <taxon>Pseudomonadaceae</taxon>
        <taxon>Pseudomonas</taxon>
    </lineage>
</organism>
<dbReference type="GeneID" id="72423055"/>
<dbReference type="GO" id="GO:0003676">
    <property type="term" value="F:nucleic acid binding"/>
    <property type="evidence" value="ECO:0007669"/>
    <property type="project" value="InterPro"/>
</dbReference>
<dbReference type="SUPFAM" id="SSF53098">
    <property type="entry name" value="Ribonuclease H-like"/>
    <property type="match status" value="1"/>
</dbReference>
<feature type="region of interest" description="Disordered" evidence="1">
    <location>
        <begin position="682"/>
        <end position="711"/>
    </location>
</feature>
<dbReference type="EMBL" id="CP064946">
    <property type="protein sequence ID" value="QPH49140.1"/>
    <property type="molecule type" value="Genomic_DNA"/>
</dbReference>
<dbReference type="Proteomes" id="UP000594430">
    <property type="component" value="Chromosome"/>
</dbReference>
<dbReference type="Pfam" id="PF09299">
    <property type="entry name" value="Mu-transpos_C"/>
    <property type="match status" value="1"/>
</dbReference>
<dbReference type="InterPro" id="IPR012337">
    <property type="entry name" value="RNaseH-like_sf"/>
</dbReference>
<evidence type="ECO:0000313" key="4">
    <source>
        <dbReference type="Proteomes" id="UP000594430"/>
    </source>
</evidence>
<sequence length="726" mass="82959">MKLPINYVLVPVLESALIKSVSRIIDINHSTGQALIIGLEYPLKKPGVIGIEEISYELEQGILRVEQDLPAAYMLKDEDELSDKEKLSREKAWKLIKDIVVDKTAGDMFVDGGFGKLVADHAARLNVSRVMIYRLLYRYWAHGQSKNVFLWQSTKWGAPGKRKVYKEGAQPGRPPLYRGIVKKDRAIRINDFDLICIETSFLRYVNKQESSVKKSFDWMIQNYYREIHSDGTVGDVKRGKHPTITQFRRYSGQYFDRLSILKSHAGEIRWLKDHRAIKGSAVDGVSGPAHRYEIDATIADIYLVHRVNRNWIIGRPVLYIVVDAYSRMIVGVHVGLEGPSWEGARHALYNAFTSKVDYCKRYGITIDEDEWPCHHIPAEVSADRAELLSHAGEEFSNTLDVILKIAPPYRPDWKSIVESRFKLINQGLSLKFMPGGVDARRNERGDRDYQLDAQYDLDQFTSIIINEILYHNSTLHLPHLATNDMVRDEIDLYPIDIWKWGMENNLLRLKTRTDTEIKIGLLPSALATVRRAGIYFKGVYYTCALAQREEWFAKAHNFGVQRLKVWYDPNSVDNVWIRDGAGFVRLEVVEYLKEKYSGFRLEEVEDRIAILKQVSPDKEYDRLNKAARTRDANDEISQQAKKMKQASPAPPSKAAAKANKLVNRRSEVVVLRAADSADLSRLKTDDLALSSPPSAEQSDQDVSTREPTARKKVVLSLISSKLKRPE</sequence>
<feature type="domain" description="Integrase catalytic" evidence="2">
    <location>
        <begin position="284"/>
        <end position="486"/>
    </location>
</feature>
<protein>
    <submittedName>
        <fullName evidence="3">DDE-type integrase/transposase/recombinase</fullName>
    </submittedName>
</protein>
<evidence type="ECO:0000313" key="3">
    <source>
        <dbReference type="EMBL" id="QPH49140.1"/>
    </source>
</evidence>
<dbReference type="InterPro" id="IPR015378">
    <property type="entry name" value="Transposase-like_Mu_C"/>
</dbReference>
<dbReference type="Gene3D" id="3.30.420.10">
    <property type="entry name" value="Ribonuclease H-like superfamily/Ribonuclease H"/>
    <property type="match status" value="1"/>
</dbReference>
<evidence type="ECO:0000256" key="1">
    <source>
        <dbReference type="SAM" id="MobiDB-lite"/>
    </source>
</evidence>
<gene>
    <name evidence="3" type="ORF">IZU98_22740</name>
</gene>